<feature type="transmembrane region" description="Helical" evidence="6">
    <location>
        <begin position="41"/>
        <end position="63"/>
    </location>
</feature>
<feature type="transmembrane region" description="Helical" evidence="6">
    <location>
        <begin position="184"/>
        <end position="205"/>
    </location>
</feature>
<sequence length="512" mass="57158">MQPGNRVILNTAILYAKMVVSILVGLISTRLVLKALGVEDYGIYNLVAGVVSMLAFLNTSLAASTQRFLSFSLGKQDVRHLKKIFYYSLILHIGIGVCVILLIETVGIYGIKHVLTIAPDKISNTLSILHLLSCSVFFSIVAVPYIAVLISRENMLLLSLIEIAETVLKLLGAVYLLTYPGNRLIMYSAIIVAVMIISLLLKMIICRMKYPETRIVFQSLNDRTLLRELTSFAGWYTFASVGSMGRGQGIPMILNVFFGVVVNAAYGIANQVNGLMQFFATAILQSIRPQIIKSEGAQDRIRVKKLSLVACRYMFFLCALFSIPLIIEMPYVLHLWLGNPPEYTVGFCRLVLLSTLLFMITCGLGTAIDATGNIKWMYIWMGSLHFLNLPVGYFLLKAGMSAYSVLWVVVGEELICMWVRIYLANRIVGISVRKFVRRVIVPITIVTGATVLAGIVAIFYMHTGFLRLVVTSMLCTCTFLITGWFCGIENEEKSRFKNIMHNITAQFKLVKR</sequence>
<dbReference type="Proteomes" id="UP000636891">
    <property type="component" value="Unassembled WGS sequence"/>
</dbReference>
<proteinExistence type="predicted"/>
<evidence type="ECO:0000256" key="4">
    <source>
        <dbReference type="ARBA" id="ARBA00022989"/>
    </source>
</evidence>
<gene>
    <name evidence="7" type="ORF">H8S08_03080</name>
</gene>
<feature type="transmembrane region" description="Helical" evidence="6">
    <location>
        <begin position="7"/>
        <end position="29"/>
    </location>
</feature>
<feature type="transmembrane region" description="Helical" evidence="6">
    <location>
        <begin position="157"/>
        <end position="178"/>
    </location>
</feature>
<keyword evidence="3 6" id="KW-0812">Transmembrane</keyword>
<feature type="transmembrane region" description="Helical" evidence="6">
    <location>
        <begin position="84"/>
        <end position="108"/>
    </location>
</feature>
<protein>
    <recommendedName>
        <fullName evidence="9">Polysaccharide biosynthesis protein</fullName>
    </recommendedName>
</protein>
<comment type="subcellular location">
    <subcellularLocation>
        <location evidence="1">Cell membrane</location>
        <topology evidence="1">Multi-pass membrane protein</topology>
    </subcellularLocation>
</comment>
<evidence type="ECO:0000313" key="8">
    <source>
        <dbReference type="Proteomes" id="UP000636891"/>
    </source>
</evidence>
<feature type="transmembrane region" description="Helical" evidence="6">
    <location>
        <begin position="252"/>
        <end position="269"/>
    </location>
</feature>
<keyword evidence="4 6" id="KW-1133">Transmembrane helix</keyword>
<evidence type="ECO:0000313" key="7">
    <source>
        <dbReference type="EMBL" id="MBC5616002.1"/>
    </source>
</evidence>
<feature type="transmembrane region" description="Helical" evidence="6">
    <location>
        <begin position="402"/>
        <end position="423"/>
    </location>
</feature>
<evidence type="ECO:0000256" key="2">
    <source>
        <dbReference type="ARBA" id="ARBA00022475"/>
    </source>
</evidence>
<dbReference type="PANTHER" id="PTHR30250">
    <property type="entry name" value="PST FAMILY PREDICTED COLANIC ACID TRANSPORTER"/>
    <property type="match status" value="1"/>
</dbReference>
<evidence type="ECO:0000256" key="5">
    <source>
        <dbReference type="ARBA" id="ARBA00023136"/>
    </source>
</evidence>
<keyword evidence="8" id="KW-1185">Reference proteome</keyword>
<evidence type="ECO:0000256" key="3">
    <source>
        <dbReference type="ARBA" id="ARBA00022692"/>
    </source>
</evidence>
<dbReference type="RefSeq" id="WP_186965839.1">
    <property type="nucleotide sequence ID" value="NZ_JACOOK010000001.1"/>
</dbReference>
<accession>A0ABR7CK87</accession>
<keyword evidence="2" id="KW-1003">Cell membrane</keyword>
<evidence type="ECO:0008006" key="9">
    <source>
        <dbReference type="Google" id="ProtNLM"/>
    </source>
</evidence>
<evidence type="ECO:0000256" key="1">
    <source>
        <dbReference type="ARBA" id="ARBA00004651"/>
    </source>
</evidence>
<keyword evidence="5 6" id="KW-0472">Membrane</keyword>
<dbReference type="InterPro" id="IPR050833">
    <property type="entry name" value="Poly_Biosynth_Transport"/>
</dbReference>
<reference evidence="7 8" key="1">
    <citation type="submission" date="2020-08" db="EMBL/GenBank/DDBJ databases">
        <title>Genome public.</title>
        <authorList>
            <person name="Liu C."/>
            <person name="Sun Q."/>
        </authorList>
    </citation>
    <scope>NUCLEOTIDE SEQUENCE [LARGE SCALE GENOMIC DNA]</scope>
    <source>
        <strain evidence="7 8">New-7</strain>
    </source>
</reference>
<feature type="transmembrane region" description="Helical" evidence="6">
    <location>
        <begin position="343"/>
        <end position="364"/>
    </location>
</feature>
<evidence type="ECO:0000256" key="6">
    <source>
        <dbReference type="SAM" id="Phobius"/>
    </source>
</evidence>
<dbReference type="EMBL" id="JACOOK010000001">
    <property type="protein sequence ID" value="MBC5616002.1"/>
    <property type="molecule type" value="Genomic_DNA"/>
</dbReference>
<organism evidence="7 8">
    <name type="scientific">Alistipes hominis</name>
    <dbReference type="NCBI Taxonomy" id="2763015"/>
    <lineage>
        <taxon>Bacteria</taxon>
        <taxon>Pseudomonadati</taxon>
        <taxon>Bacteroidota</taxon>
        <taxon>Bacteroidia</taxon>
        <taxon>Bacteroidales</taxon>
        <taxon>Rikenellaceae</taxon>
        <taxon>Alistipes</taxon>
    </lineage>
</organism>
<feature type="transmembrane region" description="Helical" evidence="6">
    <location>
        <begin position="435"/>
        <end position="459"/>
    </location>
</feature>
<feature type="transmembrane region" description="Helical" evidence="6">
    <location>
        <begin position="465"/>
        <end position="487"/>
    </location>
</feature>
<comment type="caution">
    <text evidence="7">The sequence shown here is derived from an EMBL/GenBank/DDBJ whole genome shotgun (WGS) entry which is preliminary data.</text>
</comment>
<dbReference type="PANTHER" id="PTHR30250:SF26">
    <property type="entry name" value="PSMA PROTEIN"/>
    <property type="match status" value="1"/>
</dbReference>
<feature type="transmembrane region" description="Helical" evidence="6">
    <location>
        <begin position="313"/>
        <end position="337"/>
    </location>
</feature>
<feature type="transmembrane region" description="Helical" evidence="6">
    <location>
        <begin position="376"/>
        <end position="396"/>
    </location>
</feature>
<name>A0ABR7CK87_9BACT</name>
<feature type="transmembrane region" description="Helical" evidence="6">
    <location>
        <begin position="128"/>
        <end position="150"/>
    </location>
</feature>